<dbReference type="OrthoDB" id="10421737at2759"/>
<protein>
    <submittedName>
        <fullName evidence="1">Uncharacterized protein</fullName>
    </submittedName>
</protein>
<dbReference type="RefSeq" id="XP_007701537.1">
    <property type="nucleotide sequence ID" value="XM_007703347.1"/>
</dbReference>
<proteinExistence type="predicted"/>
<evidence type="ECO:0000313" key="1">
    <source>
        <dbReference type="EMBL" id="EMD63360.1"/>
    </source>
</evidence>
<dbReference type="GeneID" id="19137417"/>
<organism evidence="1 2">
    <name type="scientific">Cochliobolus sativus (strain ND90Pr / ATCC 201652)</name>
    <name type="common">Common root rot and spot blotch fungus</name>
    <name type="synonym">Bipolaris sorokiniana</name>
    <dbReference type="NCBI Taxonomy" id="665912"/>
    <lineage>
        <taxon>Eukaryota</taxon>
        <taxon>Fungi</taxon>
        <taxon>Dikarya</taxon>
        <taxon>Ascomycota</taxon>
        <taxon>Pezizomycotina</taxon>
        <taxon>Dothideomycetes</taxon>
        <taxon>Pleosporomycetidae</taxon>
        <taxon>Pleosporales</taxon>
        <taxon>Pleosporineae</taxon>
        <taxon>Pleosporaceae</taxon>
        <taxon>Bipolaris</taxon>
    </lineage>
</organism>
<dbReference type="AlphaFoldDB" id="M2SM31"/>
<evidence type="ECO:0000313" key="2">
    <source>
        <dbReference type="Proteomes" id="UP000016934"/>
    </source>
</evidence>
<keyword evidence="2" id="KW-1185">Reference proteome</keyword>
<accession>M2SM31</accession>
<name>M2SM31_COCSN</name>
<sequence length="152" mass="17228">MRWKHTHIHSSTLSHNDPFAKLDLISSEQLGMLQYAFGRNSLVPYFTLGTQAPSVCVHSLARERRYSSAPNRLPASLCYHRPRRSQRGTRSTTPVSLGNDNAKIECARRAWVCVGDVLRTAHIYTQYVEENGLVWEYEQGGRRNCAYCAVTG</sequence>
<reference evidence="1 2" key="1">
    <citation type="journal article" date="2012" name="PLoS Pathog.">
        <title>Diverse lifestyles and strategies of plant pathogenesis encoded in the genomes of eighteen Dothideomycetes fungi.</title>
        <authorList>
            <person name="Ohm R.A."/>
            <person name="Feau N."/>
            <person name="Henrissat B."/>
            <person name="Schoch C.L."/>
            <person name="Horwitz B.A."/>
            <person name="Barry K.W."/>
            <person name="Condon B.J."/>
            <person name="Copeland A.C."/>
            <person name="Dhillon B."/>
            <person name="Glaser F."/>
            <person name="Hesse C.N."/>
            <person name="Kosti I."/>
            <person name="LaButti K."/>
            <person name="Lindquist E.A."/>
            <person name="Lucas S."/>
            <person name="Salamov A.A."/>
            <person name="Bradshaw R.E."/>
            <person name="Ciuffetti L."/>
            <person name="Hamelin R.C."/>
            <person name="Kema G.H.J."/>
            <person name="Lawrence C."/>
            <person name="Scott J.A."/>
            <person name="Spatafora J.W."/>
            <person name="Turgeon B.G."/>
            <person name="de Wit P.J.G.M."/>
            <person name="Zhong S."/>
            <person name="Goodwin S.B."/>
            <person name="Grigoriev I.V."/>
        </authorList>
    </citation>
    <scope>NUCLEOTIDE SEQUENCE [LARGE SCALE GENOMIC DNA]</scope>
    <source>
        <strain evidence="2">ND90Pr / ATCC 201652</strain>
    </source>
</reference>
<gene>
    <name evidence="1" type="ORF">COCSADRAFT_340483</name>
</gene>
<dbReference type="Proteomes" id="UP000016934">
    <property type="component" value="Unassembled WGS sequence"/>
</dbReference>
<dbReference type="KEGG" id="bsc:COCSADRAFT_340483"/>
<dbReference type="HOGENOM" id="CLU_144916_0_0_1"/>
<dbReference type="OMA" id="RWKHTHI"/>
<dbReference type="EMBL" id="KB445645">
    <property type="protein sequence ID" value="EMD63360.1"/>
    <property type="molecule type" value="Genomic_DNA"/>
</dbReference>
<reference evidence="2" key="2">
    <citation type="journal article" date="2013" name="PLoS Genet.">
        <title>Comparative genome structure, secondary metabolite, and effector coding capacity across Cochliobolus pathogens.</title>
        <authorList>
            <person name="Condon B.J."/>
            <person name="Leng Y."/>
            <person name="Wu D."/>
            <person name="Bushley K.E."/>
            <person name="Ohm R.A."/>
            <person name="Otillar R."/>
            <person name="Martin J."/>
            <person name="Schackwitz W."/>
            <person name="Grimwood J."/>
            <person name="MohdZainudin N."/>
            <person name="Xue C."/>
            <person name="Wang R."/>
            <person name="Manning V.A."/>
            <person name="Dhillon B."/>
            <person name="Tu Z.J."/>
            <person name="Steffenson B.J."/>
            <person name="Salamov A."/>
            <person name="Sun H."/>
            <person name="Lowry S."/>
            <person name="LaButti K."/>
            <person name="Han J."/>
            <person name="Copeland A."/>
            <person name="Lindquist E."/>
            <person name="Barry K."/>
            <person name="Schmutz J."/>
            <person name="Baker S.E."/>
            <person name="Ciuffetti L.M."/>
            <person name="Grigoriev I.V."/>
            <person name="Zhong S."/>
            <person name="Turgeon B.G."/>
        </authorList>
    </citation>
    <scope>NUCLEOTIDE SEQUENCE [LARGE SCALE GENOMIC DNA]</scope>
    <source>
        <strain evidence="2">ND90Pr / ATCC 201652</strain>
    </source>
</reference>